<gene>
    <name evidence="2" type="ORF">TWF718_005975</name>
</gene>
<dbReference type="EMBL" id="JAVHNR010000003">
    <property type="protein sequence ID" value="KAK6348162.1"/>
    <property type="molecule type" value="Genomic_DNA"/>
</dbReference>
<organism evidence="2 3">
    <name type="scientific">Orbilia javanica</name>
    <dbReference type="NCBI Taxonomy" id="47235"/>
    <lineage>
        <taxon>Eukaryota</taxon>
        <taxon>Fungi</taxon>
        <taxon>Dikarya</taxon>
        <taxon>Ascomycota</taxon>
        <taxon>Pezizomycotina</taxon>
        <taxon>Orbiliomycetes</taxon>
        <taxon>Orbiliales</taxon>
        <taxon>Orbiliaceae</taxon>
        <taxon>Orbilia</taxon>
    </lineage>
</organism>
<feature type="signal peptide" evidence="1">
    <location>
        <begin position="1"/>
        <end position="24"/>
    </location>
</feature>
<accession>A0AAN8RPA7</accession>
<sequence length="379" mass="43253">MRIIGLRSILAGACLLLQMKVPLAVIADTAEISITELDAFIQANAASIVRFQDTMREVFFLWDENRTRGDQPDIPLTLDTLRNDLRKKVHQLIVISDEDPVSSQTVFKAYGFAGNPVPKNNPWDWDDTPTNRILYPILKMLEESASARHAFWGFFRWSNSHLGLLHWFSVFADQGTDPEWVAPKLFGGSIFNYRGVFVYDTDKRASDHKQLNTYLLILDTMVNFMKHLNTKTFRMGPKLDLGADVKFLFEDIIKVVTRFREGVRRVRDAYVAIPPLPGVDYTDVEEDTSEKVGVSKIPKTLQKKVLSTPEYIEGTKILKIPEFQFEPPDGSPRSEYGLLKSLPAYVETDFDLLSVPVCSFEEEMADMQSPQDQLRCNIF</sequence>
<reference evidence="2 3" key="1">
    <citation type="submission" date="2019-10" db="EMBL/GenBank/DDBJ databases">
        <authorList>
            <person name="Palmer J.M."/>
        </authorList>
    </citation>
    <scope>NUCLEOTIDE SEQUENCE [LARGE SCALE GENOMIC DNA]</scope>
    <source>
        <strain evidence="2 3">TWF718</strain>
    </source>
</reference>
<feature type="chain" id="PRO_5043018775" evidence="1">
    <location>
        <begin position="25"/>
        <end position="379"/>
    </location>
</feature>
<keyword evidence="3" id="KW-1185">Reference proteome</keyword>
<keyword evidence="1" id="KW-0732">Signal</keyword>
<evidence type="ECO:0000313" key="2">
    <source>
        <dbReference type="EMBL" id="KAK6348162.1"/>
    </source>
</evidence>
<evidence type="ECO:0000313" key="3">
    <source>
        <dbReference type="Proteomes" id="UP001313282"/>
    </source>
</evidence>
<dbReference type="Proteomes" id="UP001313282">
    <property type="component" value="Unassembled WGS sequence"/>
</dbReference>
<protein>
    <submittedName>
        <fullName evidence="2">Uncharacterized protein</fullName>
    </submittedName>
</protein>
<comment type="caution">
    <text evidence="2">The sequence shown here is derived from an EMBL/GenBank/DDBJ whole genome shotgun (WGS) entry which is preliminary data.</text>
</comment>
<evidence type="ECO:0000256" key="1">
    <source>
        <dbReference type="SAM" id="SignalP"/>
    </source>
</evidence>
<dbReference type="AlphaFoldDB" id="A0AAN8RPA7"/>
<proteinExistence type="predicted"/>
<name>A0AAN8RPA7_9PEZI</name>